<feature type="non-terminal residue" evidence="1">
    <location>
        <position position="1"/>
    </location>
</feature>
<name>A0ACA9QT22_9GLOM</name>
<evidence type="ECO:0000313" key="2">
    <source>
        <dbReference type="Proteomes" id="UP000789366"/>
    </source>
</evidence>
<organism evidence="1 2">
    <name type="scientific">Cetraspora pellucida</name>
    <dbReference type="NCBI Taxonomy" id="1433469"/>
    <lineage>
        <taxon>Eukaryota</taxon>
        <taxon>Fungi</taxon>
        <taxon>Fungi incertae sedis</taxon>
        <taxon>Mucoromycota</taxon>
        <taxon>Glomeromycotina</taxon>
        <taxon>Glomeromycetes</taxon>
        <taxon>Diversisporales</taxon>
        <taxon>Gigasporaceae</taxon>
        <taxon>Cetraspora</taxon>
    </lineage>
</organism>
<dbReference type="Proteomes" id="UP000789366">
    <property type="component" value="Unassembled WGS sequence"/>
</dbReference>
<sequence length="63" mass="7165">YFTQEFSDDFRESEPEPTITSPGYSSNNESLFADDPSVIDDNLFVDEDSHIKETLLTNESLSK</sequence>
<proteinExistence type="predicted"/>
<keyword evidence="2" id="KW-1185">Reference proteome</keyword>
<feature type="non-terminal residue" evidence="1">
    <location>
        <position position="63"/>
    </location>
</feature>
<accession>A0ACA9QT22</accession>
<protein>
    <submittedName>
        <fullName evidence="1">16563_t:CDS:1</fullName>
    </submittedName>
</protein>
<comment type="caution">
    <text evidence="1">The sequence shown here is derived from an EMBL/GenBank/DDBJ whole genome shotgun (WGS) entry which is preliminary data.</text>
</comment>
<reference evidence="1" key="1">
    <citation type="submission" date="2021-06" db="EMBL/GenBank/DDBJ databases">
        <authorList>
            <person name="Kallberg Y."/>
            <person name="Tangrot J."/>
            <person name="Rosling A."/>
        </authorList>
    </citation>
    <scope>NUCLEOTIDE SEQUENCE</scope>
    <source>
        <strain evidence="1">28 12/20/2015</strain>
    </source>
</reference>
<dbReference type="EMBL" id="CAJVPW010047246">
    <property type="protein sequence ID" value="CAG8759118.1"/>
    <property type="molecule type" value="Genomic_DNA"/>
</dbReference>
<evidence type="ECO:0000313" key="1">
    <source>
        <dbReference type="EMBL" id="CAG8759118.1"/>
    </source>
</evidence>
<gene>
    <name evidence="1" type="ORF">SPELUC_LOCUS15012</name>
</gene>